<name>A0ABS5S9Q1_9BACT</name>
<protein>
    <submittedName>
        <fullName evidence="1">Uncharacterized protein</fullName>
    </submittedName>
</protein>
<dbReference type="NCBIfam" id="NF041621">
    <property type="entry name" value="MXAN_5187_C_dom"/>
    <property type="match status" value="1"/>
</dbReference>
<reference evidence="1 2" key="1">
    <citation type="submission" date="2021-05" db="EMBL/GenBank/DDBJ databases">
        <title>The draft genome of Geobacter luticola JCM 17780.</title>
        <authorList>
            <person name="Xu Z."/>
            <person name="Masuda Y."/>
            <person name="Itoh H."/>
            <person name="Senoo K."/>
        </authorList>
    </citation>
    <scope>NUCLEOTIDE SEQUENCE [LARGE SCALE GENOMIC DNA]</scope>
    <source>
        <strain evidence="1 2">JCM 17780</strain>
    </source>
</reference>
<evidence type="ECO:0000313" key="2">
    <source>
        <dbReference type="Proteomes" id="UP000756860"/>
    </source>
</evidence>
<keyword evidence="2" id="KW-1185">Reference proteome</keyword>
<organism evidence="1 2">
    <name type="scientific">Geomobilimonas luticola</name>
    <dbReference type="NCBI Taxonomy" id="1114878"/>
    <lineage>
        <taxon>Bacteria</taxon>
        <taxon>Pseudomonadati</taxon>
        <taxon>Thermodesulfobacteriota</taxon>
        <taxon>Desulfuromonadia</taxon>
        <taxon>Geobacterales</taxon>
        <taxon>Geobacteraceae</taxon>
        <taxon>Geomobilimonas</taxon>
    </lineage>
</organism>
<dbReference type="Proteomes" id="UP000756860">
    <property type="component" value="Unassembled WGS sequence"/>
</dbReference>
<proteinExistence type="predicted"/>
<evidence type="ECO:0000313" key="1">
    <source>
        <dbReference type="EMBL" id="MBT0652108.1"/>
    </source>
</evidence>
<gene>
    <name evidence="1" type="ORF">KI810_03510</name>
</gene>
<dbReference type="RefSeq" id="WP_214174071.1">
    <property type="nucleotide sequence ID" value="NZ_JAHCVK010000001.1"/>
</dbReference>
<sequence>MAIPEDIARFEQDLGELIIKYEQYFLGIEKREPLKLLQTVEKSSRKYTPANIVNTMHRFKYNALIARFNSYRQHWNRIVRLIEEGKYSRDQFKMKLHEQGGDNGRHLHEPVGSAEAERLYQQYLEARKACHLPTGTITLDLIASTIAKQKPLLTEKYHCEQIEFKVVIEDGKPKIKARPKR</sequence>
<accession>A0ABS5S9Q1</accession>
<comment type="caution">
    <text evidence="1">The sequence shown here is derived from an EMBL/GenBank/DDBJ whole genome shotgun (WGS) entry which is preliminary data.</text>
</comment>
<dbReference type="EMBL" id="JAHCVK010000001">
    <property type="protein sequence ID" value="MBT0652108.1"/>
    <property type="molecule type" value="Genomic_DNA"/>
</dbReference>